<evidence type="ECO:0000256" key="1">
    <source>
        <dbReference type="SAM" id="MobiDB-lite"/>
    </source>
</evidence>
<dbReference type="Pfam" id="PF11239">
    <property type="entry name" value="DUF3040"/>
    <property type="match status" value="1"/>
</dbReference>
<feature type="transmembrane region" description="Helical" evidence="2">
    <location>
        <begin position="43"/>
        <end position="65"/>
    </location>
</feature>
<proteinExistence type="predicted"/>
<dbReference type="RefSeq" id="WP_270157576.1">
    <property type="nucleotide sequence ID" value="NZ_JAPNNL010000118.1"/>
</dbReference>
<evidence type="ECO:0000313" key="3">
    <source>
        <dbReference type="EMBL" id="MDA0636683.1"/>
    </source>
</evidence>
<evidence type="ECO:0000313" key="4">
    <source>
        <dbReference type="Proteomes" id="UP001144036"/>
    </source>
</evidence>
<evidence type="ECO:0000256" key="2">
    <source>
        <dbReference type="SAM" id="Phobius"/>
    </source>
</evidence>
<reference evidence="3" key="1">
    <citation type="submission" date="2022-11" db="EMBL/GenBank/DDBJ databases">
        <title>Nonomuraea corallina sp. nov., a new species of the genus Nonomuraea isolated from sea side sediment in Thai sea.</title>
        <authorList>
            <person name="Ngamcharungchit C."/>
            <person name="Matsumoto A."/>
            <person name="Suriyachadkun C."/>
            <person name="Panbangred W."/>
            <person name="Inahashi Y."/>
            <person name="Intra B."/>
        </authorList>
    </citation>
    <scope>NUCLEOTIDE SEQUENCE</scope>
    <source>
        <strain evidence="3">MCN248</strain>
    </source>
</reference>
<keyword evidence="2" id="KW-0812">Transmembrane</keyword>
<dbReference type="Proteomes" id="UP001144036">
    <property type="component" value="Unassembled WGS sequence"/>
</dbReference>
<gene>
    <name evidence="3" type="ORF">OUY22_25000</name>
</gene>
<keyword evidence="4" id="KW-1185">Reference proteome</keyword>
<dbReference type="EMBL" id="JAPNNL010000118">
    <property type="protein sequence ID" value="MDA0636683.1"/>
    <property type="molecule type" value="Genomic_DNA"/>
</dbReference>
<feature type="region of interest" description="Disordered" evidence="1">
    <location>
        <begin position="69"/>
        <end position="114"/>
    </location>
</feature>
<protein>
    <submittedName>
        <fullName evidence="3">DUF3040 domain-containing protein</fullName>
    </submittedName>
</protein>
<accession>A0ABT4SHJ8</accession>
<keyword evidence="2" id="KW-0472">Membrane</keyword>
<keyword evidence="2" id="KW-1133">Transmembrane helix</keyword>
<sequence length="114" mass="12402">MGLSREERQALDEIEERLAFDDPDLDAFLSGSLPERRREVPAAVWWTIAIVAYVVFLIGVVMTVATPEDACRSTSDGRCQPPPARTTQTVHGQPLPPAAGLTGEPARSRDRGTS</sequence>
<organism evidence="3 4">
    <name type="scientific">Nonomuraea corallina</name>
    <dbReference type="NCBI Taxonomy" id="2989783"/>
    <lineage>
        <taxon>Bacteria</taxon>
        <taxon>Bacillati</taxon>
        <taxon>Actinomycetota</taxon>
        <taxon>Actinomycetes</taxon>
        <taxon>Streptosporangiales</taxon>
        <taxon>Streptosporangiaceae</taxon>
        <taxon>Nonomuraea</taxon>
    </lineage>
</organism>
<dbReference type="InterPro" id="IPR021401">
    <property type="entry name" value="DUF3040"/>
</dbReference>
<comment type="caution">
    <text evidence="3">The sequence shown here is derived from an EMBL/GenBank/DDBJ whole genome shotgun (WGS) entry which is preliminary data.</text>
</comment>
<name>A0ABT4SHJ8_9ACTN</name>